<dbReference type="Proteomes" id="UP000694388">
    <property type="component" value="Unplaced"/>
</dbReference>
<protein>
    <submittedName>
        <fullName evidence="3">Uncharacterized protein</fullName>
    </submittedName>
</protein>
<feature type="coiled-coil region" evidence="1">
    <location>
        <begin position="288"/>
        <end position="318"/>
    </location>
</feature>
<reference evidence="3" key="2">
    <citation type="submission" date="2025-09" db="UniProtKB">
        <authorList>
            <consortium name="Ensembl"/>
        </authorList>
    </citation>
    <scope>IDENTIFICATION</scope>
</reference>
<reference evidence="3" key="1">
    <citation type="submission" date="2025-08" db="UniProtKB">
        <authorList>
            <consortium name="Ensembl"/>
        </authorList>
    </citation>
    <scope>IDENTIFICATION</scope>
</reference>
<keyword evidence="1" id="KW-0175">Coiled coil</keyword>
<accession>A0A8C4NMK0</accession>
<sequence>PPPPPPPPPHKSPLSLLSSPFARADESAFSLWSHLPSFLPHLSNSESSLMLDDQRQSQGLDERHGCQNSLQMKRRQLRASELRMEQAQQMMRQLVINIRMEKQLINQLVQTSMQINHISFTFQNTLFIAHNIHSAFGNCALGRGVMLYKMQCQQEECDHFTSLEMQSERHLHELENNLELMRRQYTVLEQKLWENAQHKLILDSEIHPHGVSLHMHAKHSGGGGGNYIISKSRVDFIIHPALLIYRGVNIECDQMCVQRFDGQQHWLDREVEKALEQRYELGELHQSMVQQEEELIRREALLQEMEQLRIKCNQSSQVCSEILRSHLLSLDECKASGNDTERTSGKTLEQNHLELLAQCAEVEMQLQKGNILFKEDEHYMLELHKAIEALDTTIACRNEVLGSRQTAPRDPTAVLCQSWDNIMGHLASLTIKETQHLLCKYFDKVVLLQEEKRYLELSSSLLEVKAEEREQLVAELQVAIQNLSLENERKLTVQQSEHECSLQLFMNDASTAHTLPESGKSEICAIMQSYEDKVQELQKELVFYKCTNRELKCKLQKTLPESRCSQRASTRLPGNCSSPTTPNIPLRLQNKGTQRANYN</sequence>
<proteinExistence type="predicted"/>
<dbReference type="Ensembl" id="ENSEBUT00000007818.1">
    <property type="protein sequence ID" value="ENSEBUP00000007339.1"/>
    <property type="gene ID" value="ENSEBUG00000004793.1"/>
</dbReference>
<dbReference type="OMA" id="QCRYFEM"/>
<feature type="compositionally biased region" description="Polar residues" evidence="2">
    <location>
        <begin position="590"/>
        <end position="599"/>
    </location>
</feature>
<feature type="region of interest" description="Disordered" evidence="2">
    <location>
        <begin position="566"/>
        <end position="599"/>
    </location>
</feature>
<name>A0A8C4NMK0_EPTBU</name>
<evidence type="ECO:0000256" key="1">
    <source>
        <dbReference type="SAM" id="Coils"/>
    </source>
</evidence>
<feature type="coiled-coil region" evidence="1">
    <location>
        <begin position="70"/>
        <end position="104"/>
    </location>
</feature>
<feature type="coiled-coil region" evidence="1">
    <location>
        <begin position="520"/>
        <end position="554"/>
    </location>
</feature>
<feature type="coiled-coil region" evidence="1">
    <location>
        <begin position="164"/>
        <end position="191"/>
    </location>
</feature>
<dbReference type="GeneTree" id="ENSGT00940000157487"/>
<evidence type="ECO:0000313" key="3">
    <source>
        <dbReference type="Ensembl" id="ENSEBUP00000007339.1"/>
    </source>
</evidence>
<dbReference type="AlphaFoldDB" id="A0A8C4NMK0"/>
<evidence type="ECO:0000256" key="2">
    <source>
        <dbReference type="SAM" id="MobiDB-lite"/>
    </source>
</evidence>
<organism evidence="3 4">
    <name type="scientific">Eptatretus burgeri</name>
    <name type="common">Inshore hagfish</name>
    <dbReference type="NCBI Taxonomy" id="7764"/>
    <lineage>
        <taxon>Eukaryota</taxon>
        <taxon>Metazoa</taxon>
        <taxon>Chordata</taxon>
        <taxon>Craniata</taxon>
        <taxon>Vertebrata</taxon>
        <taxon>Cyclostomata</taxon>
        <taxon>Myxini</taxon>
        <taxon>Myxiniformes</taxon>
        <taxon>Myxinidae</taxon>
        <taxon>Eptatretinae</taxon>
        <taxon>Eptatretus</taxon>
    </lineage>
</organism>
<keyword evidence="4" id="KW-1185">Reference proteome</keyword>
<evidence type="ECO:0000313" key="4">
    <source>
        <dbReference type="Proteomes" id="UP000694388"/>
    </source>
</evidence>